<dbReference type="Gene3D" id="3.40.50.150">
    <property type="entry name" value="Vaccinia Virus protein VP39"/>
    <property type="match status" value="1"/>
</dbReference>
<evidence type="ECO:0000256" key="5">
    <source>
        <dbReference type="ARBA" id="ARBA00048391"/>
    </source>
</evidence>
<dbReference type="CDD" id="cd02440">
    <property type="entry name" value="AdoMet_MTases"/>
    <property type="match status" value="1"/>
</dbReference>
<dbReference type="PANTHER" id="PTHR18895">
    <property type="entry name" value="HEMK METHYLTRANSFERASE"/>
    <property type="match status" value="1"/>
</dbReference>
<dbReference type="GO" id="GO:0102559">
    <property type="term" value="F:peptide chain release factor N(5)-glutamine methyltransferase activity"/>
    <property type="evidence" value="ECO:0007669"/>
    <property type="project" value="UniProtKB-EC"/>
</dbReference>
<evidence type="ECO:0000313" key="7">
    <source>
        <dbReference type="EMBL" id="GAH01044.1"/>
    </source>
</evidence>
<dbReference type="NCBIfam" id="TIGR03534">
    <property type="entry name" value="RF_mod_PrmC"/>
    <property type="match status" value="1"/>
</dbReference>
<evidence type="ECO:0000256" key="4">
    <source>
        <dbReference type="ARBA" id="ARBA00022691"/>
    </source>
</evidence>
<dbReference type="GO" id="GO:0032259">
    <property type="term" value="P:methylation"/>
    <property type="evidence" value="ECO:0007669"/>
    <property type="project" value="UniProtKB-KW"/>
</dbReference>
<evidence type="ECO:0000259" key="6">
    <source>
        <dbReference type="Pfam" id="PF05175"/>
    </source>
</evidence>
<dbReference type="InterPro" id="IPR050320">
    <property type="entry name" value="N5-glutamine_MTase"/>
</dbReference>
<reference evidence="7" key="1">
    <citation type="journal article" date="2014" name="Front. Microbiol.">
        <title>High frequency of phylogenetically diverse reductive dehalogenase-homologous genes in deep subseafloor sedimentary metagenomes.</title>
        <authorList>
            <person name="Kawai M."/>
            <person name="Futagami T."/>
            <person name="Toyoda A."/>
            <person name="Takaki Y."/>
            <person name="Nishi S."/>
            <person name="Hori S."/>
            <person name="Arai W."/>
            <person name="Tsubouchi T."/>
            <person name="Morono Y."/>
            <person name="Uchiyama I."/>
            <person name="Ito T."/>
            <person name="Fujiyama A."/>
            <person name="Inagaki F."/>
            <person name="Takami H."/>
        </authorList>
    </citation>
    <scope>NUCLEOTIDE SEQUENCE</scope>
    <source>
        <strain evidence="7">Expedition CK06-06</strain>
    </source>
</reference>
<dbReference type="Pfam" id="PF05175">
    <property type="entry name" value="MTS"/>
    <property type="match status" value="1"/>
</dbReference>
<dbReference type="PANTHER" id="PTHR18895:SF74">
    <property type="entry name" value="MTRF1L RELEASE FACTOR GLUTAMINE METHYLTRANSFERASE"/>
    <property type="match status" value="1"/>
</dbReference>
<dbReference type="AlphaFoldDB" id="X1D7J2"/>
<dbReference type="EMBL" id="BART01025449">
    <property type="protein sequence ID" value="GAH01044.1"/>
    <property type="molecule type" value="Genomic_DNA"/>
</dbReference>
<dbReference type="InterPro" id="IPR007848">
    <property type="entry name" value="Small_mtfrase_dom"/>
</dbReference>
<dbReference type="SUPFAM" id="SSF53335">
    <property type="entry name" value="S-adenosyl-L-methionine-dependent methyltransferases"/>
    <property type="match status" value="1"/>
</dbReference>
<comment type="catalytic activity">
    <reaction evidence="5">
        <text>L-glutaminyl-[peptide chain release factor] + S-adenosyl-L-methionine = N(5)-methyl-L-glutaminyl-[peptide chain release factor] + S-adenosyl-L-homocysteine + H(+)</text>
        <dbReference type="Rhea" id="RHEA:42896"/>
        <dbReference type="Rhea" id="RHEA-COMP:10271"/>
        <dbReference type="Rhea" id="RHEA-COMP:10272"/>
        <dbReference type="ChEBI" id="CHEBI:15378"/>
        <dbReference type="ChEBI" id="CHEBI:30011"/>
        <dbReference type="ChEBI" id="CHEBI:57856"/>
        <dbReference type="ChEBI" id="CHEBI:59789"/>
        <dbReference type="ChEBI" id="CHEBI:61891"/>
        <dbReference type="EC" id="2.1.1.297"/>
    </reaction>
</comment>
<gene>
    <name evidence="7" type="ORF">S01H4_45681</name>
</gene>
<name>X1D7J2_9ZZZZ</name>
<protein>
    <recommendedName>
        <fullName evidence="1">peptide chain release factor N(5)-glutamine methyltransferase</fullName>
        <ecNumber evidence="1">2.1.1.297</ecNumber>
    </recommendedName>
</protein>
<dbReference type="InterPro" id="IPR029063">
    <property type="entry name" value="SAM-dependent_MTases_sf"/>
</dbReference>
<organism evidence="7">
    <name type="scientific">marine sediment metagenome</name>
    <dbReference type="NCBI Taxonomy" id="412755"/>
    <lineage>
        <taxon>unclassified sequences</taxon>
        <taxon>metagenomes</taxon>
        <taxon>ecological metagenomes</taxon>
    </lineage>
</organism>
<sequence length="216" mass="24274">NSGSNLFSVATKAEEEFYGLEFIVNKDVLIPRPETELLVKEALKFLKDKRSAKIIDIGTGSGSIAIAIAKNRPQTEIWASDISQPALRVARKNGQKHQVRIKFKQSDLLKSIPGRFDLIVSNLPYLTPQQATTTTALLCHPRISLDGGLAGLALIKRLLIESKEHLRREGLIILEIAPEQKDQLIEFTREIYPQARVRIEKDLAAKDRVLIVRYRG</sequence>
<dbReference type="NCBIfam" id="TIGR00536">
    <property type="entry name" value="hemK_fam"/>
    <property type="match status" value="1"/>
</dbReference>
<feature type="domain" description="Methyltransferase small" evidence="6">
    <location>
        <begin position="43"/>
        <end position="135"/>
    </location>
</feature>
<keyword evidence="2" id="KW-0489">Methyltransferase</keyword>
<dbReference type="InterPro" id="IPR004556">
    <property type="entry name" value="HemK-like"/>
</dbReference>
<comment type="caution">
    <text evidence="7">The sequence shown here is derived from an EMBL/GenBank/DDBJ whole genome shotgun (WGS) entry which is preliminary data.</text>
</comment>
<accession>X1D7J2</accession>
<feature type="non-terminal residue" evidence="7">
    <location>
        <position position="1"/>
    </location>
</feature>
<dbReference type="EC" id="2.1.1.297" evidence="1"/>
<keyword evidence="4" id="KW-0949">S-adenosyl-L-methionine</keyword>
<evidence type="ECO:0000256" key="2">
    <source>
        <dbReference type="ARBA" id="ARBA00022603"/>
    </source>
</evidence>
<dbReference type="InterPro" id="IPR019874">
    <property type="entry name" value="RF_methyltr_PrmC"/>
</dbReference>
<proteinExistence type="predicted"/>
<evidence type="ECO:0000256" key="3">
    <source>
        <dbReference type="ARBA" id="ARBA00022679"/>
    </source>
</evidence>
<keyword evidence="3" id="KW-0808">Transferase</keyword>
<evidence type="ECO:0000256" key="1">
    <source>
        <dbReference type="ARBA" id="ARBA00012771"/>
    </source>
</evidence>